<feature type="domain" description="Cytochrome c-552/4" evidence="2">
    <location>
        <begin position="56"/>
        <end position="116"/>
    </location>
</feature>
<evidence type="ECO:0000313" key="3">
    <source>
        <dbReference type="EMBL" id="TDY68708.1"/>
    </source>
</evidence>
<dbReference type="AlphaFoldDB" id="A0A4R8MNC7"/>
<evidence type="ECO:0000256" key="1">
    <source>
        <dbReference type="SAM" id="SignalP"/>
    </source>
</evidence>
<evidence type="ECO:0000259" key="2">
    <source>
        <dbReference type="Pfam" id="PF13435"/>
    </source>
</evidence>
<evidence type="ECO:0000313" key="4">
    <source>
        <dbReference type="Proteomes" id="UP000294684"/>
    </source>
</evidence>
<dbReference type="EMBL" id="SORO01000002">
    <property type="protein sequence ID" value="TDY68708.1"/>
    <property type="molecule type" value="Genomic_DNA"/>
</dbReference>
<accession>A0A4R8MNC7</accession>
<feature type="chain" id="PRO_5020370335" evidence="1">
    <location>
        <begin position="22"/>
        <end position="404"/>
    </location>
</feature>
<dbReference type="Proteomes" id="UP000294684">
    <property type="component" value="Unassembled WGS sequence"/>
</dbReference>
<dbReference type="PROSITE" id="PS51257">
    <property type="entry name" value="PROKAR_LIPOPROTEIN"/>
    <property type="match status" value="1"/>
</dbReference>
<organism evidence="3 4">
    <name type="scientific">Leptospira meyeri</name>
    <dbReference type="NCBI Taxonomy" id="29508"/>
    <lineage>
        <taxon>Bacteria</taxon>
        <taxon>Pseudomonadati</taxon>
        <taxon>Spirochaetota</taxon>
        <taxon>Spirochaetia</taxon>
        <taxon>Leptospirales</taxon>
        <taxon>Leptospiraceae</taxon>
        <taxon>Leptospira</taxon>
    </lineage>
</organism>
<dbReference type="InterPro" id="IPR023155">
    <property type="entry name" value="Cyt_c-552/4"/>
</dbReference>
<proteinExistence type="predicted"/>
<keyword evidence="1" id="KW-0732">Signal</keyword>
<sequence>MRFLNFQLTNILFLVSMFVSCSDSNFMESHWIHPIQPQGIPPSHFSSLEKSLDPNACATCHTEQFQNWKKSFHAKSIGKGFLWQKEVLTPEEYKSCFNCHSPLPETKSELSTEYQTPEILNSKSHNFPNGITNPSIICASCHIRKQIRFGPPSKTNTETNKDNPNKIFPHNGYIVKEDFESSKFCRSCHESKEEGVRLNGKKLMEVYSEWEKSPFAKQGVECQNCHMPNREHSWKGIHDKTFVQNSISPSWQIKEQGGLYSIKAEIKSIRVGHMFPTYVVPKIYLRFYAITIENNRILLDESIVGRYVNTNLNEEYYDTRIKPNGILLVQFNYKPKDEIQEFLWEIEVDPDEQYVRSFEEQLSTKSNIISKQTKKMLEESLSEKKNSRYLLFTLNWRVPASLPQ</sequence>
<dbReference type="SUPFAM" id="SSF48695">
    <property type="entry name" value="Multiheme cytochromes"/>
    <property type="match status" value="1"/>
</dbReference>
<reference evidence="3 4" key="1">
    <citation type="submission" date="2019-03" db="EMBL/GenBank/DDBJ databases">
        <title>Genomic Encyclopedia of Archaeal and Bacterial Type Strains, Phase II (KMG-II): from individual species to whole genera.</title>
        <authorList>
            <person name="Goeker M."/>
        </authorList>
    </citation>
    <scope>NUCLEOTIDE SEQUENCE [LARGE SCALE GENOMIC DNA]</scope>
    <source>
        <strain evidence="3 4">DSM 21537</strain>
    </source>
</reference>
<dbReference type="InterPro" id="IPR036280">
    <property type="entry name" value="Multihaem_cyt_sf"/>
</dbReference>
<gene>
    <name evidence="3" type="ORF">CLV96_3226</name>
</gene>
<dbReference type="STRING" id="1193051.LEP1GSC017_0846"/>
<keyword evidence="4" id="KW-1185">Reference proteome</keyword>
<dbReference type="Pfam" id="PF13435">
    <property type="entry name" value="Cytochrome_C554"/>
    <property type="match status" value="1"/>
</dbReference>
<protein>
    <submittedName>
        <fullName evidence="3">Cytochrome c554/c'-like protein</fullName>
    </submittedName>
</protein>
<dbReference type="Gene3D" id="1.10.1130.10">
    <property type="entry name" value="Flavocytochrome C3, Chain A"/>
    <property type="match status" value="1"/>
</dbReference>
<comment type="caution">
    <text evidence="3">The sequence shown here is derived from an EMBL/GenBank/DDBJ whole genome shotgun (WGS) entry which is preliminary data.</text>
</comment>
<name>A0A4R8MNC7_LEPME</name>
<feature type="signal peptide" evidence="1">
    <location>
        <begin position="1"/>
        <end position="21"/>
    </location>
</feature>